<accession>A0A1A6AMP3</accession>
<evidence type="ECO:0000313" key="2">
    <source>
        <dbReference type="EMBL" id="OBR91293.1"/>
    </source>
</evidence>
<dbReference type="PANTHER" id="PTHR11908">
    <property type="entry name" value="XANTHINE DEHYDROGENASE"/>
    <property type="match status" value="1"/>
</dbReference>
<dbReference type="EMBL" id="LROS01000043">
    <property type="protein sequence ID" value="OBR91293.1"/>
    <property type="molecule type" value="Genomic_DNA"/>
</dbReference>
<sequence>MIEKLRPLYKDAKERVKNKNVNSGDKKYGVGTSLLIYSCGLDGADSSNAWAELTAEGVTVGNSWQDHGQGADMGTLTIAHETLRPIGLEPEDIKLVMNDMEFTPDSGPSGGSRSNVLTGNATRVACENLLAAMKKDDGTYMTYDEMVAAKKPLKYDGKWTAPCTAPDPATGQGDPFPTYMYGVLMSEVEVDTTTGKTKVEKLTMIADVGTIVNKLVVDGQMYGGLAQGIGLALSEDFEDLKKHTTLTGCGIPQIRDVPDDIKIIYQETPRPNGPYGASGAGEMPLSAPHASIVNAIYDACGVQITKLPARPEKVLAALKELEK</sequence>
<dbReference type="InterPro" id="IPR046867">
    <property type="entry name" value="AldOxase/xan_DH_MoCoBD2"/>
</dbReference>
<evidence type="ECO:0000259" key="1">
    <source>
        <dbReference type="Pfam" id="PF20256"/>
    </source>
</evidence>
<dbReference type="GO" id="GO:0033727">
    <property type="term" value="F:aldehyde dehydrogenase (FAD-independent) activity"/>
    <property type="evidence" value="ECO:0007669"/>
    <property type="project" value="UniProtKB-EC"/>
</dbReference>
<dbReference type="SUPFAM" id="SSF56003">
    <property type="entry name" value="Molybdenum cofactor-binding domain"/>
    <property type="match status" value="1"/>
</dbReference>
<gene>
    <name evidence="2" type="primary">mop_3</name>
    <name evidence="2" type="ORF">CLRAG_30550</name>
</gene>
<proteinExistence type="predicted"/>
<dbReference type="AlphaFoldDB" id="A0A1A6AMP3"/>
<reference evidence="2 3" key="1">
    <citation type="journal article" date="2012" name="Front. Microbiol.">
        <title>Draft Genome Sequence of the Virulent Strain 01-B526 of the Fish Pathogen Aeromonas salmonicida.</title>
        <authorList>
            <person name="Charette S.J."/>
            <person name="Brochu F."/>
            <person name="Boyle B."/>
            <person name="Filion G."/>
            <person name="Tanaka K.H."/>
            <person name="Derome N."/>
        </authorList>
    </citation>
    <scope>NUCLEOTIDE SEQUENCE [LARGE SCALE GENOMIC DNA]</scope>
    <source>
        <strain evidence="2 3">P11</strain>
    </source>
</reference>
<evidence type="ECO:0000313" key="3">
    <source>
        <dbReference type="Proteomes" id="UP000093954"/>
    </source>
</evidence>
<name>A0A1A6AMP3_9CLOT</name>
<dbReference type="PANTHER" id="PTHR11908:SF157">
    <property type="entry name" value="XANTHINE DEHYDROGENASE SUBUNIT D-RELATED"/>
    <property type="match status" value="1"/>
</dbReference>
<dbReference type="Gene3D" id="3.30.365.10">
    <property type="entry name" value="Aldehyde oxidase/xanthine dehydrogenase, molybdopterin binding domain"/>
    <property type="match status" value="2"/>
</dbReference>
<keyword evidence="2" id="KW-0560">Oxidoreductase</keyword>
<protein>
    <submittedName>
        <fullName evidence="2">Aldehyde oxidoreductase</fullName>
        <ecNumber evidence="2">1.2.99.7</ecNumber>
    </submittedName>
</protein>
<dbReference type="EC" id="1.2.99.7" evidence="2"/>
<dbReference type="InterPro" id="IPR016208">
    <property type="entry name" value="Ald_Oxase/xanthine_DH-like"/>
</dbReference>
<dbReference type="GO" id="GO:0005506">
    <property type="term" value="F:iron ion binding"/>
    <property type="evidence" value="ECO:0007669"/>
    <property type="project" value="InterPro"/>
</dbReference>
<feature type="domain" description="Aldehyde oxidase/xanthine dehydrogenase second molybdopterin binding" evidence="1">
    <location>
        <begin position="6"/>
        <end position="258"/>
    </location>
</feature>
<dbReference type="Pfam" id="PF20256">
    <property type="entry name" value="MoCoBD_2"/>
    <property type="match status" value="1"/>
</dbReference>
<dbReference type="PATRIC" id="fig|1353534.3.peg.3098"/>
<dbReference type="InterPro" id="IPR037165">
    <property type="entry name" value="AldOxase/xan_DH_Mopterin-bd_sf"/>
</dbReference>
<comment type="caution">
    <text evidence="2">The sequence shown here is derived from an EMBL/GenBank/DDBJ whole genome shotgun (WGS) entry which is preliminary data.</text>
</comment>
<dbReference type="Proteomes" id="UP000093954">
    <property type="component" value="Unassembled WGS sequence"/>
</dbReference>
<keyword evidence="3" id="KW-1185">Reference proteome</keyword>
<organism evidence="2 3">
    <name type="scientific">Clostridium ragsdalei P11</name>
    <dbReference type="NCBI Taxonomy" id="1353534"/>
    <lineage>
        <taxon>Bacteria</taxon>
        <taxon>Bacillati</taxon>
        <taxon>Bacillota</taxon>
        <taxon>Clostridia</taxon>
        <taxon>Eubacteriales</taxon>
        <taxon>Clostridiaceae</taxon>
        <taxon>Clostridium</taxon>
    </lineage>
</organism>